<gene>
    <name evidence="1" type="ORF">SAMN04489832_7069</name>
</gene>
<sequence>MIEPLPPAVRGVLSDDPPRIAALLAVARRGGPATPLRPLAGSTFLARLAARAARAAATGPAGARLVAALARWHGVTVVEFGHWHGDWVPWNLGQHAGRLGTAVVTTGAGVAVPFVVLARLRRIPTVYIEVYDRIDA</sequence>
<dbReference type="EMBL" id="FSQT01000002">
    <property type="protein sequence ID" value="SIN43504.1"/>
    <property type="molecule type" value="Genomic_DNA"/>
</dbReference>
<evidence type="ECO:0000313" key="2">
    <source>
        <dbReference type="Proteomes" id="UP000185124"/>
    </source>
</evidence>
<proteinExistence type="predicted"/>
<dbReference type="Proteomes" id="UP000185124">
    <property type="component" value="Unassembled WGS sequence"/>
</dbReference>
<keyword evidence="2" id="KW-1185">Reference proteome</keyword>
<evidence type="ECO:0000313" key="1">
    <source>
        <dbReference type="EMBL" id="SIN43504.1"/>
    </source>
</evidence>
<name>A0A1N6BBU9_9ACTN</name>
<organism evidence="1 2">
    <name type="scientific">Micromonospora cremea</name>
    <dbReference type="NCBI Taxonomy" id="709881"/>
    <lineage>
        <taxon>Bacteria</taxon>
        <taxon>Bacillati</taxon>
        <taxon>Actinomycetota</taxon>
        <taxon>Actinomycetes</taxon>
        <taxon>Micromonosporales</taxon>
        <taxon>Micromonosporaceae</taxon>
        <taxon>Micromonospora</taxon>
    </lineage>
</organism>
<accession>A0A1N6BBU9</accession>
<dbReference type="STRING" id="709881.SAMN04489832_7069"/>
<dbReference type="AlphaFoldDB" id="A0A1N6BBU9"/>
<reference evidence="2" key="1">
    <citation type="submission" date="2016-12" db="EMBL/GenBank/DDBJ databases">
        <authorList>
            <person name="Varghese N."/>
            <person name="Submissions S."/>
        </authorList>
    </citation>
    <scope>NUCLEOTIDE SEQUENCE [LARGE SCALE GENOMIC DNA]</scope>
    <source>
        <strain evidence="2">DSM 45599</strain>
    </source>
</reference>
<protein>
    <submittedName>
        <fullName evidence="1">Uncharacterized protein</fullName>
    </submittedName>
</protein>